<dbReference type="Pfam" id="PF03990">
    <property type="entry name" value="DUF348"/>
    <property type="match status" value="3"/>
</dbReference>
<dbReference type="Gene3D" id="2.40.40.10">
    <property type="entry name" value="RlpA-like domain"/>
    <property type="match status" value="1"/>
</dbReference>
<dbReference type="PANTHER" id="PTHR39160">
    <property type="entry name" value="CELL WALL-BINDING PROTEIN YOCH"/>
    <property type="match status" value="1"/>
</dbReference>
<dbReference type="GO" id="GO:0004553">
    <property type="term" value="F:hydrolase activity, hydrolyzing O-glycosyl compounds"/>
    <property type="evidence" value="ECO:0007669"/>
    <property type="project" value="InterPro"/>
</dbReference>
<dbReference type="GO" id="GO:0019867">
    <property type="term" value="C:outer membrane"/>
    <property type="evidence" value="ECO:0007669"/>
    <property type="project" value="InterPro"/>
</dbReference>
<evidence type="ECO:0000256" key="1">
    <source>
        <dbReference type="ARBA" id="ARBA00022729"/>
    </source>
</evidence>
<dbReference type="InterPro" id="IPR011098">
    <property type="entry name" value="G5_dom"/>
</dbReference>
<gene>
    <name evidence="5" type="ORF">GLV98_19210</name>
</gene>
<keyword evidence="3" id="KW-0472">Membrane</keyword>
<dbReference type="RefSeq" id="WP_160917601.1">
    <property type="nucleotide sequence ID" value="NZ_WMEZ01000013.1"/>
</dbReference>
<dbReference type="Gene3D" id="2.20.230.10">
    <property type="entry name" value="Resuscitation-promoting factor rpfb"/>
    <property type="match status" value="1"/>
</dbReference>
<dbReference type="InterPro" id="IPR007137">
    <property type="entry name" value="DUF348"/>
</dbReference>
<keyword evidence="3" id="KW-0812">Transmembrane</keyword>
<dbReference type="EMBL" id="WMEZ01000013">
    <property type="protein sequence ID" value="MYL51602.1"/>
    <property type="molecule type" value="Genomic_DNA"/>
</dbReference>
<evidence type="ECO:0000256" key="2">
    <source>
        <dbReference type="SAM" id="MobiDB-lite"/>
    </source>
</evidence>
<sequence length="423" mass="45909">MKIGNLLKSAISHIMVWATVIAVLCIAFLVTVSYEATKASVQVTQNGQKELIRTHADTIDELLSELDVTVQQHDELSHNLSDPVEYGMDVTYIASKSINLAIDRNHTEEYFTTASTVEEFFEQEGLEFKKRDEVSHDPDALIEEGMDIDVQQAFQVTVNDGGESGKVWTTASTVDELLQEEGITLNKLDELNLSEEEELSADKKVMITRVEKVTDIVEEEVDFTVETKKDDSLPKGEKKVVSSGEKGLITKEYEVILKNGEEASRELVKETVEQESKTEVVALGTKVEKKATVAATSSSNSSDSSSSSRSSSSSEASTTVSRNDTSGAKTLYMHATAYTANCTGCSGITATGINLKANPNQKVVAVDPSVIPLGSRVWVEGYGYAIAGDTGGAINGNRIDLFVPSKSEALKFGSRNVKVKILD</sequence>
<dbReference type="AlphaFoldDB" id="A0A845E9B1"/>
<name>A0A845E9B1_9BACI</name>
<dbReference type="Pfam" id="PF06725">
    <property type="entry name" value="3D"/>
    <property type="match status" value="1"/>
</dbReference>
<protein>
    <submittedName>
        <fullName evidence="5">DUF348 domain-containing protein</fullName>
    </submittedName>
</protein>
<accession>A0A845E9B1</accession>
<comment type="caution">
    <text evidence="5">The sequence shown here is derived from an EMBL/GenBank/DDBJ whole genome shotgun (WGS) entry which is preliminary data.</text>
</comment>
<feature type="transmembrane region" description="Helical" evidence="3">
    <location>
        <begin position="12"/>
        <end position="34"/>
    </location>
</feature>
<dbReference type="PANTHER" id="PTHR39160:SF4">
    <property type="entry name" value="RESUSCITATION-PROMOTING FACTOR RPFB"/>
    <property type="match status" value="1"/>
</dbReference>
<reference evidence="5 6" key="1">
    <citation type="submission" date="2019-11" db="EMBL/GenBank/DDBJ databases">
        <title>Genome sequences of 17 halophilic strains isolated from different environments.</title>
        <authorList>
            <person name="Furrow R.E."/>
        </authorList>
    </citation>
    <scope>NUCLEOTIDE SEQUENCE [LARGE SCALE GENOMIC DNA]</scope>
    <source>
        <strain evidence="5 6">22505_10_Sand</strain>
    </source>
</reference>
<evidence type="ECO:0000256" key="3">
    <source>
        <dbReference type="SAM" id="Phobius"/>
    </source>
</evidence>
<dbReference type="SUPFAM" id="SSF50685">
    <property type="entry name" value="Barwin-like endoglucanases"/>
    <property type="match status" value="1"/>
</dbReference>
<dbReference type="Proteomes" id="UP000447393">
    <property type="component" value="Unassembled WGS sequence"/>
</dbReference>
<dbReference type="OrthoDB" id="9798935at2"/>
<dbReference type="GO" id="GO:0009254">
    <property type="term" value="P:peptidoglycan turnover"/>
    <property type="evidence" value="ECO:0007669"/>
    <property type="project" value="InterPro"/>
</dbReference>
<evidence type="ECO:0000259" key="4">
    <source>
        <dbReference type="PROSITE" id="PS51109"/>
    </source>
</evidence>
<keyword evidence="3" id="KW-1133">Transmembrane helix</keyword>
<proteinExistence type="predicted"/>
<evidence type="ECO:0000313" key="5">
    <source>
        <dbReference type="EMBL" id="MYL51602.1"/>
    </source>
</evidence>
<dbReference type="Pfam" id="PF07501">
    <property type="entry name" value="G5"/>
    <property type="match status" value="1"/>
</dbReference>
<organism evidence="5 6">
    <name type="scientific">Halobacillus litoralis</name>
    <dbReference type="NCBI Taxonomy" id="45668"/>
    <lineage>
        <taxon>Bacteria</taxon>
        <taxon>Bacillati</taxon>
        <taxon>Bacillota</taxon>
        <taxon>Bacilli</taxon>
        <taxon>Bacillales</taxon>
        <taxon>Bacillaceae</taxon>
        <taxon>Halobacillus</taxon>
    </lineage>
</organism>
<evidence type="ECO:0000313" key="6">
    <source>
        <dbReference type="Proteomes" id="UP000447393"/>
    </source>
</evidence>
<dbReference type="CDD" id="cd22786">
    <property type="entry name" value="DPBB_YuiC-like"/>
    <property type="match status" value="1"/>
</dbReference>
<dbReference type="InterPro" id="IPR051933">
    <property type="entry name" value="Resuscitation_pf_RpfB"/>
</dbReference>
<feature type="region of interest" description="Disordered" evidence="2">
    <location>
        <begin position="292"/>
        <end position="323"/>
    </location>
</feature>
<dbReference type="SMART" id="SM01208">
    <property type="entry name" value="G5"/>
    <property type="match status" value="1"/>
</dbReference>
<feature type="domain" description="G5" evidence="4">
    <location>
        <begin position="207"/>
        <end position="287"/>
    </location>
</feature>
<keyword evidence="1" id="KW-0732">Signal</keyword>
<dbReference type="InterPro" id="IPR010611">
    <property type="entry name" value="3D_dom"/>
</dbReference>
<feature type="compositionally biased region" description="Low complexity" evidence="2">
    <location>
        <begin position="292"/>
        <end position="321"/>
    </location>
</feature>
<dbReference type="PROSITE" id="PS51109">
    <property type="entry name" value="G5"/>
    <property type="match status" value="1"/>
</dbReference>
<dbReference type="InterPro" id="IPR036908">
    <property type="entry name" value="RlpA-like_sf"/>
</dbReference>